<evidence type="ECO:0000256" key="2">
    <source>
        <dbReference type="ARBA" id="ARBA00022692"/>
    </source>
</evidence>
<keyword evidence="2 5" id="KW-0812">Transmembrane</keyword>
<dbReference type="AlphaFoldDB" id="A0A1G9AMS2"/>
<evidence type="ECO:0000256" key="5">
    <source>
        <dbReference type="SAM" id="Phobius"/>
    </source>
</evidence>
<gene>
    <name evidence="6" type="ORF">SAMN05421823_102355</name>
</gene>
<evidence type="ECO:0000313" key="6">
    <source>
        <dbReference type="EMBL" id="SDK28622.1"/>
    </source>
</evidence>
<dbReference type="EMBL" id="FNFO01000002">
    <property type="protein sequence ID" value="SDK28622.1"/>
    <property type="molecule type" value="Genomic_DNA"/>
</dbReference>
<name>A0A1G9AMS2_9BACT</name>
<dbReference type="PANTHER" id="PTHR31851">
    <property type="entry name" value="FE(2+)/MN(2+) TRANSPORTER PCL1"/>
    <property type="match status" value="1"/>
</dbReference>
<feature type="transmembrane region" description="Helical" evidence="5">
    <location>
        <begin position="218"/>
        <end position="240"/>
    </location>
</feature>
<evidence type="ECO:0000256" key="3">
    <source>
        <dbReference type="ARBA" id="ARBA00022989"/>
    </source>
</evidence>
<feature type="transmembrane region" description="Helical" evidence="5">
    <location>
        <begin position="189"/>
        <end position="206"/>
    </location>
</feature>
<organism evidence="6 7">
    <name type="scientific">Catalinimonas alkaloidigena</name>
    <dbReference type="NCBI Taxonomy" id="1075417"/>
    <lineage>
        <taxon>Bacteria</taxon>
        <taxon>Pseudomonadati</taxon>
        <taxon>Bacteroidota</taxon>
        <taxon>Cytophagia</taxon>
        <taxon>Cytophagales</taxon>
        <taxon>Catalimonadaceae</taxon>
        <taxon>Catalinimonas</taxon>
    </lineage>
</organism>
<feature type="transmembrane region" description="Helical" evidence="5">
    <location>
        <begin position="153"/>
        <end position="177"/>
    </location>
</feature>
<keyword evidence="3 5" id="KW-1133">Transmembrane helix</keyword>
<keyword evidence="4 5" id="KW-0472">Membrane</keyword>
<keyword evidence="7" id="KW-1185">Reference proteome</keyword>
<dbReference type="GO" id="GO:0030026">
    <property type="term" value="P:intracellular manganese ion homeostasis"/>
    <property type="evidence" value="ECO:0007669"/>
    <property type="project" value="InterPro"/>
</dbReference>
<dbReference type="Proteomes" id="UP000198510">
    <property type="component" value="Unassembled WGS sequence"/>
</dbReference>
<evidence type="ECO:0000256" key="1">
    <source>
        <dbReference type="ARBA" id="ARBA00004127"/>
    </source>
</evidence>
<dbReference type="GO" id="GO:0005384">
    <property type="term" value="F:manganese ion transmembrane transporter activity"/>
    <property type="evidence" value="ECO:0007669"/>
    <property type="project" value="InterPro"/>
</dbReference>
<dbReference type="STRING" id="1075417.SAMN05421823_102355"/>
<sequence>MHTSHDEPQLHGTPTGLGRYQDYLAEFVYGGIDGSITTFAVVAGSAGAGLDSSIILILGFANLLADGFSMSVGSYLSHQAERDAYEKNRQIEYDEVDQLPEQERDEIREIYRGKGFEGELLEKVVEVITADRDRWVNVMMKEELEMIPSNKPALGMALATFVAFVIVGFIPLLVYVLDYAFTIEIARRFEISSGLTLIAFALIGFFKSRVNEKRAWRGVLETVLLGVTAAVVAYAVGHLLEHWLAG</sequence>
<dbReference type="InterPro" id="IPR008217">
    <property type="entry name" value="Ccc1_fam"/>
</dbReference>
<accession>A0A1G9AMS2</accession>
<dbReference type="RefSeq" id="WP_089679939.1">
    <property type="nucleotide sequence ID" value="NZ_FNFO01000002.1"/>
</dbReference>
<proteinExistence type="predicted"/>
<dbReference type="GO" id="GO:0012505">
    <property type="term" value="C:endomembrane system"/>
    <property type="evidence" value="ECO:0007669"/>
    <property type="project" value="UniProtKB-SubCell"/>
</dbReference>
<evidence type="ECO:0000313" key="7">
    <source>
        <dbReference type="Proteomes" id="UP000198510"/>
    </source>
</evidence>
<reference evidence="6 7" key="1">
    <citation type="submission" date="2016-10" db="EMBL/GenBank/DDBJ databases">
        <authorList>
            <person name="de Groot N.N."/>
        </authorList>
    </citation>
    <scope>NUCLEOTIDE SEQUENCE [LARGE SCALE GENOMIC DNA]</scope>
    <source>
        <strain evidence="6 7">DSM 25186</strain>
    </source>
</reference>
<protein>
    <submittedName>
        <fullName evidence="6">Predicted Fe2+/Mn2+ transporter, VIT1/CCC1 family</fullName>
    </submittedName>
</protein>
<dbReference type="Pfam" id="PF01988">
    <property type="entry name" value="VIT1"/>
    <property type="match status" value="1"/>
</dbReference>
<comment type="subcellular location">
    <subcellularLocation>
        <location evidence="1">Endomembrane system</location>
        <topology evidence="1">Multi-pass membrane protein</topology>
    </subcellularLocation>
</comment>
<evidence type="ECO:0000256" key="4">
    <source>
        <dbReference type="ARBA" id="ARBA00023136"/>
    </source>
</evidence>
<dbReference type="OrthoDB" id="9781619at2"/>